<dbReference type="AlphaFoldDB" id="A0A7T7XKZ1"/>
<accession>A0A7T7XKZ1</accession>
<dbReference type="Gene3D" id="3.20.20.80">
    <property type="entry name" value="Glycosidases"/>
    <property type="match status" value="1"/>
</dbReference>
<dbReference type="SUPFAM" id="SSF51445">
    <property type="entry name" value="(Trans)glycosidases"/>
    <property type="match status" value="1"/>
</dbReference>
<reference evidence="1" key="1">
    <citation type="submission" date="2021-01" db="EMBL/GenBank/DDBJ databases">
        <title>Description of Breznakiella homolactica.</title>
        <authorList>
            <person name="Song Y."/>
            <person name="Brune A."/>
        </authorList>
    </citation>
    <scope>NUCLEOTIDE SEQUENCE</scope>
    <source>
        <strain evidence="1">RmG30</strain>
    </source>
</reference>
<name>A0A7T7XKZ1_9SPIR</name>
<gene>
    <name evidence="1" type="ORF">JFL75_14390</name>
</gene>
<dbReference type="EMBL" id="CP067089">
    <property type="protein sequence ID" value="QQO08122.1"/>
    <property type="molecule type" value="Genomic_DNA"/>
</dbReference>
<organism evidence="1 2">
    <name type="scientific">Breznakiella homolactica</name>
    <dbReference type="NCBI Taxonomy" id="2798577"/>
    <lineage>
        <taxon>Bacteria</taxon>
        <taxon>Pseudomonadati</taxon>
        <taxon>Spirochaetota</taxon>
        <taxon>Spirochaetia</taxon>
        <taxon>Spirochaetales</taxon>
        <taxon>Breznakiellaceae</taxon>
        <taxon>Breznakiella</taxon>
    </lineage>
</organism>
<evidence type="ECO:0000313" key="1">
    <source>
        <dbReference type="EMBL" id="QQO08122.1"/>
    </source>
</evidence>
<sequence length="308" mass="34360">MHTISVENGSVLLDGAYFLAKGLRCSNGLYSDAAADDLVSQLGVYTAHGLNCISVFIMGNRFGNVMGYHPDGTLNHTYTQRLERIIEAADRLKMMVIVGCLYWGESEAKYDSWTQKEAERAVYETALWLRTKGYTNVIIDVDNEGMALAQKGFDNRALVVSAKSAYPSCPVATNFIGLPPEEADLGLHFSDKAPGKPYIESEGVPENAPGGYWVKYSRFEDPGNTYRRADVLNYNHIGIYTDEMKTDQINRTMAHLERGYGYMLASTWLQAVPPFGPNHTLGGYGTETDPGIRWWAEFILNRYGPYSK</sequence>
<protein>
    <submittedName>
        <fullName evidence="1">Uncharacterized protein</fullName>
    </submittedName>
</protein>
<keyword evidence="2" id="KW-1185">Reference proteome</keyword>
<dbReference type="Proteomes" id="UP000595917">
    <property type="component" value="Chromosome"/>
</dbReference>
<evidence type="ECO:0000313" key="2">
    <source>
        <dbReference type="Proteomes" id="UP000595917"/>
    </source>
</evidence>
<proteinExistence type="predicted"/>
<dbReference type="KEGG" id="bhc:JFL75_14390"/>
<dbReference type="InterPro" id="IPR017853">
    <property type="entry name" value="GH"/>
</dbReference>
<dbReference type="RefSeq" id="WP_215625428.1">
    <property type="nucleotide sequence ID" value="NZ_CP067089.2"/>
</dbReference>